<dbReference type="PROSITE" id="PS01165">
    <property type="entry name" value="COPPER_AMINE_OXID_2"/>
    <property type="match status" value="1"/>
</dbReference>
<keyword evidence="10" id="KW-0464">Manganese</keyword>
<dbReference type="InterPro" id="IPR049947">
    <property type="entry name" value="Cu_Am_Ox_Cu-bd"/>
</dbReference>
<feature type="active site" description="Schiff-base intermediate with substrate; via topaquinone" evidence="12">
    <location>
        <position position="429"/>
    </location>
</feature>
<comment type="catalytic activity">
    <reaction evidence="11">
        <text>a primary methyl amine + O2 + H2O = an aldehyde + H2O2 + NH4(+)</text>
        <dbReference type="Rhea" id="RHEA:16153"/>
        <dbReference type="ChEBI" id="CHEBI:15377"/>
        <dbReference type="ChEBI" id="CHEBI:15379"/>
        <dbReference type="ChEBI" id="CHEBI:16240"/>
        <dbReference type="ChEBI" id="CHEBI:17478"/>
        <dbReference type="ChEBI" id="CHEBI:28938"/>
        <dbReference type="ChEBI" id="CHEBI:228804"/>
        <dbReference type="EC" id="1.4.3.21"/>
    </reaction>
</comment>
<evidence type="ECO:0000256" key="8">
    <source>
        <dbReference type="ARBA" id="ARBA00023002"/>
    </source>
</evidence>
<dbReference type="InterPro" id="IPR015798">
    <property type="entry name" value="Cu_amine_oxidase_C"/>
</dbReference>
<feature type="compositionally biased region" description="Basic and acidic residues" evidence="15">
    <location>
        <begin position="223"/>
        <end position="237"/>
    </location>
</feature>
<evidence type="ECO:0000313" key="19">
    <source>
        <dbReference type="Proteomes" id="UP000246740"/>
    </source>
</evidence>
<dbReference type="GO" id="GO:0009308">
    <property type="term" value="P:amine metabolic process"/>
    <property type="evidence" value="ECO:0007669"/>
    <property type="project" value="UniProtKB-UniRule"/>
</dbReference>
<keyword evidence="7 12" id="KW-0801">TPQ</keyword>
<dbReference type="GO" id="GO:0008131">
    <property type="term" value="F:primary methylamine oxidase activity"/>
    <property type="evidence" value="ECO:0007669"/>
    <property type="project" value="UniProtKB-EC"/>
</dbReference>
<keyword evidence="6 14" id="KW-0479">Metal-binding</keyword>
<dbReference type="STRING" id="1882483.A0A317XJU6"/>
<comment type="cofactor">
    <cofactor evidence="14">
        <name>Cu cation</name>
        <dbReference type="ChEBI" id="CHEBI:23378"/>
    </cofactor>
    <text evidence="14">Contains 1 topaquinone per subunit.</text>
</comment>
<evidence type="ECO:0000256" key="10">
    <source>
        <dbReference type="ARBA" id="ARBA00023211"/>
    </source>
</evidence>
<dbReference type="PROSITE" id="PS01164">
    <property type="entry name" value="COPPER_AMINE_OXID_1"/>
    <property type="match status" value="1"/>
</dbReference>
<feature type="domain" description="Copper amine oxidase N3-terminal" evidence="17">
    <location>
        <begin position="108"/>
        <end position="189"/>
    </location>
</feature>
<sequence>MVAHPLDPPSAKEITTATATLRTWLAENGIKAFKFTTVLLKEPPKASVIAYLKWPGGSSTEATEAIERIVEVNVIDMLTGETYEFLVQLDGLKPAVKSVKKLPKGVQPTITLEELCNAEQAIRKDQRIIDAAAAVGVKPEQLYADGWSVGWDQRFGDKRVQQCLLYARFDPHENLYAHPMDFLPVLDVNGNHEVLAVDFPNHRDPTTGKISGSGTTAPSGVVSHEDPGHRERIPPPLESHEYLPEFAKREMRTDLKPIHVTQPEGVSFKRTGNVLEWSNYKVHVGFHPREGIVLSGLTYKDADRPGHSLANPEERPLFYRMSLAEMVVPYAEPTFPHYRKFAFDVGEYGLGYMANSLSLGCDCLGSIEYMDGVFVKHDGSTELVKNAICIHEEDTGIQFKHSDYRPGGKAYAVRGRKLVISMICTVANYEYAIYWNLFTDGNVELEIKLTGILNLYVLGQGEDPAGFGTQVAPRINAHYHQHLFSLRVDPHIDGPNNSVIEQKVHAIPYDTGSPENYAGNAFTTTKTVLQTSKQAMRDANPAEERSWLLVNESHKHYASGSPVGYKIWSPNFVPFYCKPDSFVARRAPFAKHHFWAVPYAEDRLYPAGKYVPQTYDAPADSLERWAHEDANIANSDLIAFITFGTSHIVRPEDFPVMPSEICKLMFKPVGFFRQNPCLNMPSVTDQKSVAAKATADAAVAANGATTNGTTASGTNGVHLNGHANGHANGTNGTNGSCCSR</sequence>
<evidence type="ECO:0000259" key="16">
    <source>
        <dbReference type="Pfam" id="PF01179"/>
    </source>
</evidence>
<dbReference type="OrthoDB" id="5379943at2759"/>
<dbReference type="InterPro" id="IPR036460">
    <property type="entry name" value="Cu_amine_oxidase_C_sf"/>
</dbReference>
<evidence type="ECO:0000256" key="13">
    <source>
        <dbReference type="PIRSR" id="PIRSR600269-51"/>
    </source>
</evidence>
<comment type="cofactor">
    <cofactor evidence="1">
        <name>Cu cation</name>
        <dbReference type="ChEBI" id="CHEBI:23378"/>
    </cofactor>
</comment>
<evidence type="ECO:0000259" key="17">
    <source>
        <dbReference type="Pfam" id="PF02728"/>
    </source>
</evidence>
<dbReference type="GO" id="GO:0005507">
    <property type="term" value="F:copper ion binding"/>
    <property type="evidence" value="ECO:0007669"/>
    <property type="project" value="InterPro"/>
</dbReference>
<dbReference type="InterPro" id="IPR016182">
    <property type="entry name" value="Cu_amine_oxidase_N-reg"/>
</dbReference>
<evidence type="ECO:0000256" key="5">
    <source>
        <dbReference type="ARBA" id="ARBA00011738"/>
    </source>
</evidence>
<feature type="region of interest" description="Disordered" evidence="15">
    <location>
        <begin position="207"/>
        <end position="237"/>
    </location>
</feature>
<keyword evidence="8 14" id="KW-0560">Oxidoreductase</keyword>
<evidence type="ECO:0000256" key="6">
    <source>
        <dbReference type="ARBA" id="ARBA00022723"/>
    </source>
</evidence>
<dbReference type="Proteomes" id="UP000246740">
    <property type="component" value="Unassembled WGS sequence"/>
</dbReference>
<comment type="cofactor">
    <cofactor evidence="3">
        <name>Zn(2+)</name>
        <dbReference type="ChEBI" id="CHEBI:29105"/>
    </cofactor>
</comment>
<dbReference type="InterPro" id="IPR049948">
    <property type="entry name" value="Cu_Am_ox_TPQ-bd"/>
</dbReference>
<comment type="similarity">
    <text evidence="4 14">Belongs to the copper/topaquinone oxidase family.</text>
</comment>
<reference evidence="18 19" key="1">
    <citation type="journal article" date="2018" name="Mol. Biol. Evol.">
        <title>Broad Genomic Sampling Reveals a Smut Pathogenic Ancestry of the Fungal Clade Ustilaginomycotina.</title>
        <authorList>
            <person name="Kijpornyongpan T."/>
            <person name="Mondo S.J."/>
            <person name="Barry K."/>
            <person name="Sandor L."/>
            <person name="Lee J."/>
            <person name="Lipzen A."/>
            <person name="Pangilinan J."/>
            <person name="LaButti K."/>
            <person name="Hainaut M."/>
            <person name="Henrissat B."/>
            <person name="Grigoriev I.V."/>
            <person name="Spatafora J.W."/>
            <person name="Aime M.C."/>
        </authorList>
    </citation>
    <scope>NUCLEOTIDE SEQUENCE [LARGE SCALE GENOMIC DNA]</scope>
    <source>
        <strain evidence="18 19">MCA 3645</strain>
    </source>
</reference>
<evidence type="ECO:0000313" key="18">
    <source>
        <dbReference type="EMBL" id="PWY98606.1"/>
    </source>
</evidence>
<dbReference type="InterPro" id="IPR000269">
    <property type="entry name" value="Cu_amine_oxidase"/>
</dbReference>
<dbReference type="AlphaFoldDB" id="A0A317XJU6"/>
<evidence type="ECO:0000256" key="2">
    <source>
        <dbReference type="ARBA" id="ARBA00001936"/>
    </source>
</evidence>
<evidence type="ECO:0000256" key="4">
    <source>
        <dbReference type="ARBA" id="ARBA00007983"/>
    </source>
</evidence>
<proteinExistence type="inferred from homology"/>
<comment type="PTM">
    <text evidence="13 14">Topaquinone (TPQ) is generated by copper-dependent autoxidation of a specific tyrosyl residue.</text>
</comment>
<dbReference type="EMBL" id="KZ819198">
    <property type="protein sequence ID" value="PWY98606.1"/>
    <property type="molecule type" value="Genomic_DNA"/>
</dbReference>
<dbReference type="PANTHER" id="PTHR10638">
    <property type="entry name" value="COPPER AMINE OXIDASE"/>
    <property type="match status" value="1"/>
</dbReference>
<evidence type="ECO:0000256" key="9">
    <source>
        <dbReference type="ARBA" id="ARBA00023008"/>
    </source>
</evidence>
<feature type="compositionally biased region" description="Polar residues" evidence="15">
    <location>
        <begin position="208"/>
        <end position="218"/>
    </location>
</feature>
<dbReference type="Gene3D" id="3.10.450.40">
    <property type="match status" value="2"/>
</dbReference>
<comment type="subunit">
    <text evidence="5">Homodimer.</text>
</comment>
<evidence type="ECO:0000256" key="7">
    <source>
        <dbReference type="ARBA" id="ARBA00022772"/>
    </source>
</evidence>
<protein>
    <recommendedName>
        <fullName evidence="14">Amine oxidase</fullName>
        <ecNumber evidence="14">1.4.3.-</ecNumber>
    </recommendedName>
</protein>
<dbReference type="Pfam" id="PF02728">
    <property type="entry name" value="Cu_amine_oxidN3"/>
    <property type="match status" value="1"/>
</dbReference>
<dbReference type="InParanoid" id="A0A317XJU6"/>
<dbReference type="SUPFAM" id="SSF54416">
    <property type="entry name" value="Amine oxidase N-terminal region"/>
    <property type="match status" value="2"/>
</dbReference>
<dbReference type="Pfam" id="PF01179">
    <property type="entry name" value="Cu_amine_oxid"/>
    <property type="match status" value="1"/>
</dbReference>
<gene>
    <name evidence="18" type="ORF">BCV70DRAFT_34424</name>
</gene>
<keyword evidence="19" id="KW-1185">Reference proteome</keyword>
<evidence type="ECO:0000256" key="12">
    <source>
        <dbReference type="PIRSR" id="PIRSR600269-50"/>
    </source>
</evidence>
<evidence type="ECO:0000256" key="15">
    <source>
        <dbReference type="SAM" id="MobiDB-lite"/>
    </source>
</evidence>
<evidence type="ECO:0000256" key="14">
    <source>
        <dbReference type="RuleBase" id="RU000672"/>
    </source>
</evidence>
<accession>A0A317XJU6</accession>
<dbReference type="InterPro" id="IPR015802">
    <property type="entry name" value="Cu_amine_oxidase_N3"/>
</dbReference>
<dbReference type="GO" id="GO:0048038">
    <property type="term" value="F:quinone binding"/>
    <property type="evidence" value="ECO:0007669"/>
    <property type="project" value="InterPro"/>
</dbReference>
<dbReference type="EC" id="1.4.3.-" evidence="14"/>
<feature type="modified residue" description="2',4',5'-topaquinone" evidence="13">
    <location>
        <position position="429"/>
    </location>
</feature>
<evidence type="ECO:0000256" key="3">
    <source>
        <dbReference type="ARBA" id="ARBA00001947"/>
    </source>
</evidence>
<dbReference type="FunCoup" id="A0A317XJU6">
    <property type="interactions" value="44"/>
</dbReference>
<organism evidence="18 19">
    <name type="scientific">Testicularia cyperi</name>
    <dbReference type="NCBI Taxonomy" id="1882483"/>
    <lineage>
        <taxon>Eukaryota</taxon>
        <taxon>Fungi</taxon>
        <taxon>Dikarya</taxon>
        <taxon>Basidiomycota</taxon>
        <taxon>Ustilaginomycotina</taxon>
        <taxon>Ustilaginomycetes</taxon>
        <taxon>Ustilaginales</taxon>
        <taxon>Anthracoideaceae</taxon>
        <taxon>Testicularia</taxon>
    </lineage>
</organism>
<feature type="domain" description="Copper amine oxidase catalytic" evidence="16">
    <location>
        <begin position="258"/>
        <end position="678"/>
    </location>
</feature>
<keyword evidence="9 14" id="KW-0186">Copper</keyword>
<feature type="active site" description="Proton acceptor" evidence="12">
    <location>
        <position position="344"/>
    </location>
</feature>
<evidence type="ECO:0000256" key="1">
    <source>
        <dbReference type="ARBA" id="ARBA00001935"/>
    </source>
</evidence>
<dbReference type="SUPFAM" id="SSF49998">
    <property type="entry name" value="Amine oxidase catalytic domain"/>
    <property type="match status" value="1"/>
</dbReference>
<dbReference type="Gene3D" id="2.70.98.20">
    <property type="entry name" value="Copper amine oxidase, catalytic domain"/>
    <property type="match status" value="1"/>
</dbReference>
<dbReference type="PANTHER" id="PTHR10638:SF86">
    <property type="entry name" value="COPPER AMINE OXIDASE 1-RELATED"/>
    <property type="match status" value="1"/>
</dbReference>
<evidence type="ECO:0000256" key="11">
    <source>
        <dbReference type="ARBA" id="ARBA00048032"/>
    </source>
</evidence>
<comment type="cofactor">
    <cofactor evidence="2">
        <name>Mn(2+)</name>
        <dbReference type="ChEBI" id="CHEBI:29035"/>
    </cofactor>
</comment>
<name>A0A317XJU6_9BASI</name>